<reference evidence="11 12" key="1">
    <citation type="submission" date="2010-10" db="EMBL/GenBank/DDBJ databases">
        <authorList>
            <consortium name="The Broad Institute Genome Sequencing Platform"/>
            <person name="Ward D."/>
            <person name="Earl A."/>
            <person name="Feldgarden M."/>
            <person name="Young S.K."/>
            <person name="Gargeya S."/>
            <person name="Zeng Q."/>
            <person name="Alvarado L."/>
            <person name="Berlin A."/>
            <person name="Bochicchio J."/>
            <person name="Chapman S.B."/>
            <person name="Chen Z."/>
            <person name="Freedman E."/>
            <person name="Gellesch M."/>
            <person name="Goldberg J."/>
            <person name="Griggs A."/>
            <person name="Gujja S."/>
            <person name="Heilman E."/>
            <person name="Heiman D."/>
            <person name="Howarth C."/>
            <person name="Mehta T."/>
            <person name="Neiman D."/>
            <person name="Pearson M."/>
            <person name="Roberts A."/>
            <person name="Saif S."/>
            <person name="Shea T."/>
            <person name="Shenoy N."/>
            <person name="Sisk P."/>
            <person name="Stolte C."/>
            <person name="Sykes S."/>
            <person name="White J."/>
            <person name="Yandava C."/>
            <person name="Allen-Vercoe E."/>
            <person name="Sibley C."/>
            <person name="Ambrose C.E."/>
            <person name="Strauss J."/>
            <person name="Daigneault M."/>
            <person name="Haas B."/>
            <person name="Nusbaum C."/>
            <person name="Birren B."/>
        </authorList>
    </citation>
    <scope>NUCLEOTIDE SEQUENCE [LARGE SCALE GENOMIC DNA]</scope>
    <source>
        <strain evidence="11 12">3_1_6</strain>
    </source>
</reference>
<keyword evidence="6" id="KW-0472">Membrane</keyword>
<dbReference type="InterPro" id="IPR000184">
    <property type="entry name" value="Bac_surfAg_D15"/>
</dbReference>
<evidence type="ECO:0000256" key="5">
    <source>
        <dbReference type="ARBA" id="ARBA00022737"/>
    </source>
</evidence>
<name>E5Y9M9_BILW3</name>
<dbReference type="PIRSF" id="PIRSF006076">
    <property type="entry name" value="OM_assembly_OMP85"/>
    <property type="match status" value="1"/>
</dbReference>
<dbReference type="Gene3D" id="2.40.160.50">
    <property type="entry name" value="membrane protein fhac: a member of the omp85/tpsb transporter family"/>
    <property type="match status" value="1"/>
</dbReference>
<evidence type="ECO:0000256" key="7">
    <source>
        <dbReference type="ARBA" id="ARBA00023237"/>
    </source>
</evidence>
<keyword evidence="7" id="KW-0998">Cell outer membrane</keyword>
<feature type="domain" description="POTRA" evidence="10">
    <location>
        <begin position="318"/>
        <end position="404"/>
    </location>
</feature>
<dbReference type="GO" id="GO:0009279">
    <property type="term" value="C:cell outer membrane"/>
    <property type="evidence" value="ECO:0007669"/>
    <property type="project" value="UniProtKB-UniRule"/>
</dbReference>
<dbReference type="HOGENOM" id="CLU_007664_1_1_7"/>
<evidence type="ECO:0000256" key="4">
    <source>
        <dbReference type="ARBA" id="ARBA00022729"/>
    </source>
</evidence>
<dbReference type="eggNOG" id="COG4775">
    <property type="taxonomic scope" value="Bacteria"/>
</dbReference>
<dbReference type="GeneID" id="78084797"/>
<dbReference type="HAMAP" id="MF_01430">
    <property type="entry name" value="OM_assembly_BamA"/>
    <property type="match status" value="1"/>
</dbReference>
<accession>E5Y9M9</accession>
<dbReference type="OrthoDB" id="9803054at2"/>
<dbReference type="InterPro" id="IPR023707">
    <property type="entry name" value="OM_assembly_BamA"/>
</dbReference>
<keyword evidence="2" id="KW-1134">Transmembrane beta strand</keyword>
<organism evidence="11 12">
    <name type="scientific">Bilophila wadsworthia (strain 3_1_6)</name>
    <dbReference type="NCBI Taxonomy" id="563192"/>
    <lineage>
        <taxon>Bacteria</taxon>
        <taxon>Pseudomonadati</taxon>
        <taxon>Thermodesulfobacteriota</taxon>
        <taxon>Desulfovibrionia</taxon>
        <taxon>Desulfovibrionales</taxon>
        <taxon>Desulfovibrionaceae</taxon>
        <taxon>Bilophila</taxon>
    </lineage>
</organism>
<evidence type="ECO:0000256" key="1">
    <source>
        <dbReference type="ARBA" id="ARBA00004370"/>
    </source>
</evidence>
<dbReference type="Pfam" id="PF01103">
    <property type="entry name" value="Omp85"/>
    <property type="match status" value="1"/>
</dbReference>
<comment type="caution">
    <text evidence="11">The sequence shown here is derived from an EMBL/GenBank/DDBJ whole genome shotgun (WGS) entry which is preliminary data.</text>
</comment>
<evidence type="ECO:0000256" key="8">
    <source>
        <dbReference type="NCBIfam" id="TIGR03303"/>
    </source>
</evidence>
<comment type="subcellular location">
    <subcellularLocation>
        <location evidence="1">Membrane</location>
    </subcellularLocation>
</comment>
<evidence type="ECO:0000313" key="12">
    <source>
        <dbReference type="Proteomes" id="UP000006034"/>
    </source>
</evidence>
<feature type="domain" description="POTRA" evidence="10">
    <location>
        <begin position="492"/>
        <end position="565"/>
    </location>
</feature>
<feature type="signal peptide" evidence="9">
    <location>
        <begin position="1"/>
        <end position="24"/>
    </location>
</feature>
<evidence type="ECO:0000256" key="2">
    <source>
        <dbReference type="ARBA" id="ARBA00022452"/>
    </source>
</evidence>
<dbReference type="AlphaFoldDB" id="E5Y9M9"/>
<evidence type="ECO:0000259" key="10">
    <source>
        <dbReference type="PROSITE" id="PS51779"/>
    </source>
</evidence>
<proteinExistence type="inferred from homology"/>
<dbReference type="GO" id="GO:0071709">
    <property type="term" value="P:membrane assembly"/>
    <property type="evidence" value="ECO:0007669"/>
    <property type="project" value="InterPro"/>
</dbReference>
<feature type="chain" id="PRO_5039904599" description="Outer membrane protein assembly factor BamA" evidence="9">
    <location>
        <begin position="25"/>
        <end position="899"/>
    </location>
</feature>
<dbReference type="NCBIfam" id="TIGR03303">
    <property type="entry name" value="OM_YaeT"/>
    <property type="match status" value="1"/>
</dbReference>
<keyword evidence="4 9" id="KW-0732">Signal</keyword>
<feature type="domain" description="POTRA" evidence="10">
    <location>
        <begin position="165"/>
        <end position="236"/>
    </location>
</feature>
<dbReference type="PANTHER" id="PTHR12815">
    <property type="entry name" value="SORTING AND ASSEMBLY MACHINERY SAMM50 PROTEIN FAMILY MEMBER"/>
    <property type="match status" value="1"/>
</dbReference>
<dbReference type="Gene3D" id="3.40.50.10610">
    <property type="entry name" value="ABC-type transport auxiliary lipoprotein component"/>
    <property type="match status" value="1"/>
</dbReference>
<dbReference type="Proteomes" id="UP000006034">
    <property type="component" value="Unassembled WGS sequence"/>
</dbReference>
<dbReference type="Gene3D" id="3.10.20.310">
    <property type="entry name" value="membrane protein fhac"/>
    <property type="match status" value="5"/>
</dbReference>
<evidence type="ECO:0000256" key="9">
    <source>
        <dbReference type="SAM" id="SignalP"/>
    </source>
</evidence>
<dbReference type="InterPro" id="IPR039910">
    <property type="entry name" value="D15-like"/>
</dbReference>
<gene>
    <name evidence="11" type="ORF">HMPREF0179_02807</name>
</gene>
<evidence type="ECO:0000256" key="6">
    <source>
        <dbReference type="ARBA" id="ARBA00023136"/>
    </source>
</evidence>
<dbReference type="Pfam" id="PF07244">
    <property type="entry name" value="POTRA"/>
    <property type="match status" value="5"/>
</dbReference>
<dbReference type="RefSeq" id="WP_005028878.1">
    <property type="nucleotide sequence ID" value="NZ_KE150238.1"/>
</dbReference>
<feature type="domain" description="POTRA" evidence="10">
    <location>
        <begin position="237"/>
        <end position="315"/>
    </location>
</feature>
<evidence type="ECO:0000256" key="3">
    <source>
        <dbReference type="ARBA" id="ARBA00022692"/>
    </source>
</evidence>
<keyword evidence="12" id="KW-1185">Reference proteome</keyword>
<dbReference type="EMBL" id="ADCP02000001">
    <property type="protein sequence ID" value="EFV43284.1"/>
    <property type="molecule type" value="Genomic_DNA"/>
</dbReference>
<protein>
    <recommendedName>
        <fullName evidence="8">Outer membrane protein assembly factor BamA</fullName>
    </recommendedName>
</protein>
<dbReference type="InterPro" id="IPR034746">
    <property type="entry name" value="POTRA"/>
</dbReference>
<dbReference type="STRING" id="563192.HMPREF0179_02807"/>
<keyword evidence="5" id="KW-0677">Repeat</keyword>
<dbReference type="PROSITE" id="PS51779">
    <property type="entry name" value="POTRA"/>
    <property type="match status" value="4"/>
</dbReference>
<evidence type="ECO:0000313" key="11">
    <source>
        <dbReference type="EMBL" id="EFV43284.1"/>
    </source>
</evidence>
<keyword evidence="3" id="KW-0812">Transmembrane</keyword>
<reference evidence="11 12" key="2">
    <citation type="submission" date="2013-04" db="EMBL/GenBank/DDBJ databases">
        <title>The Genome Sequence of Bilophila wadsworthia 3_1_6.</title>
        <authorList>
            <consortium name="The Broad Institute Genomics Platform"/>
            <person name="Earl A."/>
            <person name="Ward D."/>
            <person name="Feldgarden M."/>
            <person name="Gevers D."/>
            <person name="Sibley C."/>
            <person name="Strauss J."/>
            <person name="Allen-Vercoe E."/>
            <person name="Walker B."/>
            <person name="Young S."/>
            <person name="Zeng Q."/>
            <person name="Gargeya S."/>
            <person name="Fitzgerald M."/>
            <person name="Haas B."/>
            <person name="Abouelleil A."/>
            <person name="Allen A.W."/>
            <person name="Alvarado L."/>
            <person name="Arachchi H.M."/>
            <person name="Berlin A.M."/>
            <person name="Chapman S.B."/>
            <person name="Gainer-Dewar J."/>
            <person name="Goldberg J."/>
            <person name="Griggs A."/>
            <person name="Gujja S."/>
            <person name="Hansen M."/>
            <person name="Howarth C."/>
            <person name="Imamovic A."/>
            <person name="Ireland A."/>
            <person name="Larimer J."/>
            <person name="McCowan C."/>
            <person name="Murphy C."/>
            <person name="Pearson M."/>
            <person name="Poon T.W."/>
            <person name="Priest M."/>
            <person name="Roberts A."/>
            <person name="Saif S."/>
            <person name="Shea T."/>
            <person name="Sisk P."/>
            <person name="Sykes S."/>
            <person name="Wortman J."/>
            <person name="Nusbaum C."/>
            <person name="Birren B."/>
        </authorList>
    </citation>
    <scope>NUCLEOTIDE SEQUENCE [LARGE SCALE GENOMIC DNA]</scope>
    <source>
        <strain evidence="11 12">3_1_6</strain>
    </source>
</reference>
<dbReference type="InterPro" id="IPR010827">
    <property type="entry name" value="BamA/TamA_POTRA"/>
</dbReference>
<sequence>MKRCVLALLALALCNLLFHGTAQAAPKQAASDAVRVAVLPFQINGGADLNYLNDELPKLFEQRLAQKGFKVIPAKDTLRLLKKQQISQLNLATARSIARQAGANYAVYGSFSKTGDAFSIDARMVDAAGQQGAQPYFAQKQNMIELLPAVDELVDKMGGGAVKGDAITDIQIRGVKVLDPDVVLMRLSTRKGDVVDPSTLNEEIKRIWDLGYFSDVNADIEQGGQGRVLVFTVKEKPRIDDVIVNGSDEVKKEDILAAMSSKTGSVLNDRLLAEDIQKVTELYRKEGFYLAEVNYRIEQKANSASAVLVFDVKEGKKLYIKEIKIEGLQGIDAGDLKKELALQEHGILSWVTGTGVLREEYLERDSAAITAYAMNHGYVDIQVAAPQVDYSEDGITVTFTVNEGKRYKLGEIGFKGDLIDSDERLKEVIKLDDYKDSNGYFSLTVLQDDIKALTDFYGNYGYAFAEVDVDTPKNDEEGIINVFYVPHKKQKVHIRRVVTQGNTRTRDNVIFRELRLADGDQFDGSKLRRSNERLNRLRYFTQADTTIVPTDKDDEVDLRVNLKEDRTGAIMGGVGYSTFYQFGVSGSIQERNLFGRGYSLGLQGFVSGKSSYLDLSFVNPRIYDTDFGFSNNSYAIWEEWDDFKKKTIGNTIRLFHPIGEYTSVSVGYRLDRYTLFDIPDTASRAYKEYEGKNLSSVVSTSITYDSTDSRERPTSGVVGRVSMEYGGGGIGGNDNFFKPIGELQSFHTLFRNPNHIFHWRGRVGGVFENSNKPVPVFDRFFIGGIDSIRGYDSEDLAPRDPKYHDEIGGDRMGFLNFEYIWTFHPEMGIALVPFFDIGYNIDSKQTSDPFSDLKKSVGLELRWRSPMGDLRFAYGFPLDKNVKGDRPGGRFEFSMGQFF</sequence>
<dbReference type="PANTHER" id="PTHR12815:SF47">
    <property type="entry name" value="TRANSLOCATION AND ASSEMBLY MODULE SUBUNIT TAMA"/>
    <property type="match status" value="1"/>
</dbReference>